<feature type="compositionally biased region" description="Basic and acidic residues" evidence="1">
    <location>
        <begin position="64"/>
        <end position="86"/>
    </location>
</feature>
<dbReference type="AlphaFoldDB" id="A0A699HEH3"/>
<feature type="compositionally biased region" description="Basic residues" evidence="1">
    <location>
        <begin position="87"/>
        <end position="98"/>
    </location>
</feature>
<gene>
    <name evidence="2" type="ORF">Tci_331935</name>
</gene>
<feature type="region of interest" description="Disordered" evidence="1">
    <location>
        <begin position="1"/>
        <end position="35"/>
    </location>
</feature>
<protein>
    <submittedName>
        <fullName evidence="2">Uncharacterized protein</fullName>
    </submittedName>
</protein>
<name>A0A699HEH3_TANCI</name>
<comment type="caution">
    <text evidence="2">The sequence shown here is derived from an EMBL/GenBank/DDBJ whole genome shotgun (WGS) entry which is preliminary data.</text>
</comment>
<proteinExistence type="predicted"/>
<reference evidence="2" key="1">
    <citation type="journal article" date="2019" name="Sci. Rep.">
        <title>Draft genome of Tanacetum cinerariifolium, the natural source of mosquito coil.</title>
        <authorList>
            <person name="Yamashiro T."/>
            <person name="Shiraishi A."/>
            <person name="Satake H."/>
            <person name="Nakayama K."/>
        </authorList>
    </citation>
    <scope>NUCLEOTIDE SEQUENCE</scope>
</reference>
<feature type="compositionally biased region" description="Basic and acidic residues" evidence="1">
    <location>
        <begin position="10"/>
        <end position="21"/>
    </location>
</feature>
<evidence type="ECO:0000313" key="2">
    <source>
        <dbReference type="EMBL" id="GEX59960.1"/>
    </source>
</evidence>
<dbReference type="EMBL" id="BKCJ010118061">
    <property type="protein sequence ID" value="GEX59960.1"/>
    <property type="molecule type" value="Genomic_DNA"/>
</dbReference>
<accession>A0A699HEH3</accession>
<sequence>MGDENPIRTIGDHSKPSHEGYRNTIELPKGNTMVPLRSTPSIVILHKEDEVNKEENVKPNATEYNDHKMTAKVEEKVKEESKDEFKKRSKKKKRKRRT</sequence>
<organism evidence="2">
    <name type="scientific">Tanacetum cinerariifolium</name>
    <name type="common">Dalmatian daisy</name>
    <name type="synonym">Chrysanthemum cinerariifolium</name>
    <dbReference type="NCBI Taxonomy" id="118510"/>
    <lineage>
        <taxon>Eukaryota</taxon>
        <taxon>Viridiplantae</taxon>
        <taxon>Streptophyta</taxon>
        <taxon>Embryophyta</taxon>
        <taxon>Tracheophyta</taxon>
        <taxon>Spermatophyta</taxon>
        <taxon>Magnoliopsida</taxon>
        <taxon>eudicotyledons</taxon>
        <taxon>Gunneridae</taxon>
        <taxon>Pentapetalae</taxon>
        <taxon>asterids</taxon>
        <taxon>campanulids</taxon>
        <taxon>Asterales</taxon>
        <taxon>Asteraceae</taxon>
        <taxon>Asteroideae</taxon>
        <taxon>Anthemideae</taxon>
        <taxon>Anthemidinae</taxon>
        <taxon>Tanacetum</taxon>
    </lineage>
</organism>
<evidence type="ECO:0000256" key="1">
    <source>
        <dbReference type="SAM" id="MobiDB-lite"/>
    </source>
</evidence>
<feature type="region of interest" description="Disordered" evidence="1">
    <location>
        <begin position="53"/>
        <end position="98"/>
    </location>
</feature>